<proteinExistence type="predicted"/>
<organism evidence="2 3">
    <name type="scientific">Dokdonella koreensis DS-123</name>
    <dbReference type="NCBI Taxonomy" id="1300342"/>
    <lineage>
        <taxon>Bacteria</taxon>
        <taxon>Pseudomonadati</taxon>
        <taxon>Pseudomonadota</taxon>
        <taxon>Gammaproteobacteria</taxon>
        <taxon>Lysobacterales</taxon>
        <taxon>Rhodanobacteraceae</taxon>
        <taxon>Dokdonella</taxon>
    </lineage>
</organism>
<evidence type="ECO:0000313" key="2">
    <source>
        <dbReference type="EMBL" id="ANB18525.1"/>
    </source>
</evidence>
<keyword evidence="3" id="KW-1185">Reference proteome</keyword>
<evidence type="ECO:0000313" key="3">
    <source>
        <dbReference type="Proteomes" id="UP000076830"/>
    </source>
</evidence>
<gene>
    <name evidence="2" type="ORF">I596_2522</name>
</gene>
<name>A0A160DVE9_9GAMM</name>
<dbReference type="STRING" id="1300342.I596_2522"/>
<dbReference type="KEGG" id="dko:I596_2522"/>
<protein>
    <submittedName>
        <fullName evidence="2">Uncharacterized protein</fullName>
    </submittedName>
</protein>
<feature type="region of interest" description="Disordered" evidence="1">
    <location>
        <begin position="22"/>
        <end position="47"/>
    </location>
</feature>
<evidence type="ECO:0000256" key="1">
    <source>
        <dbReference type="SAM" id="MobiDB-lite"/>
    </source>
</evidence>
<reference evidence="2 3" key="1">
    <citation type="submission" date="2016-04" db="EMBL/GenBank/DDBJ databases">
        <title>Complete genome sequence of Dokdonella koreensis DS-123T.</title>
        <authorList>
            <person name="Kim J.F."/>
            <person name="Lee H."/>
            <person name="Kwak M.-J."/>
        </authorList>
    </citation>
    <scope>NUCLEOTIDE SEQUENCE [LARGE SCALE GENOMIC DNA]</scope>
    <source>
        <strain evidence="2 3">DS-123</strain>
    </source>
</reference>
<dbReference type="EMBL" id="CP015249">
    <property type="protein sequence ID" value="ANB18525.1"/>
    <property type="molecule type" value="Genomic_DNA"/>
</dbReference>
<accession>A0A160DVE9</accession>
<sequence length="47" mass="5075">MRGIGIDAARCRFRARIAPSRVPHTVPMSRSPARIDDRGGQGLTDVG</sequence>
<dbReference type="Proteomes" id="UP000076830">
    <property type="component" value="Chromosome"/>
</dbReference>
<dbReference type="AlphaFoldDB" id="A0A160DVE9"/>